<comment type="caution">
    <text evidence="1">The sequence shown here is derived from an EMBL/GenBank/DDBJ whole genome shotgun (WGS) entry which is preliminary data.</text>
</comment>
<dbReference type="RefSeq" id="WP_113957391.1">
    <property type="nucleotide sequence ID" value="NZ_QNRR01000002.1"/>
</dbReference>
<dbReference type="OrthoDB" id="9792525at2"/>
<evidence type="ECO:0000313" key="2">
    <source>
        <dbReference type="Proteomes" id="UP000253426"/>
    </source>
</evidence>
<dbReference type="InterPro" id="IPR018714">
    <property type="entry name" value="DUF2237"/>
</dbReference>
<dbReference type="EMBL" id="QNRR01000002">
    <property type="protein sequence ID" value="RBP45822.1"/>
    <property type="molecule type" value="Genomic_DNA"/>
</dbReference>
<evidence type="ECO:0008006" key="3">
    <source>
        <dbReference type="Google" id="ProtNLM"/>
    </source>
</evidence>
<reference evidence="1 2" key="1">
    <citation type="submission" date="2018-06" db="EMBL/GenBank/DDBJ databases">
        <title>Genomic Encyclopedia of Type Strains, Phase IV (KMG-IV): sequencing the most valuable type-strain genomes for metagenomic binning, comparative biology and taxonomic classification.</title>
        <authorList>
            <person name="Goeker M."/>
        </authorList>
    </citation>
    <scope>NUCLEOTIDE SEQUENCE [LARGE SCALE GENOMIC DNA]</scope>
    <source>
        <strain evidence="1 2">DSM 25532</strain>
    </source>
</reference>
<organism evidence="1 2">
    <name type="scientific">Roseimicrobium gellanilyticum</name>
    <dbReference type="NCBI Taxonomy" id="748857"/>
    <lineage>
        <taxon>Bacteria</taxon>
        <taxon>Pseudomonadati</taxon>
        <taxon>Verrucomicrobiota</taxon>
        <taxon>Verrucomicrobiia</taxon>
        <taxon>Verrucomicrobiales</taxon>
        <taxon>Verrucomicrobiaceae</taxon>
        <taxon>Roseimicrobium</taxon>
    </lineage>
</organism>
<dbReference type="Proteomes" id="UP000253426">
    <property type="component" value="Unassembled WGS sequence"/>
</dbReference>
<dbReference type="Pfam" id="PF09996">
    <property type="entry name" value="DUF2237"/>
    <property type="match status" value="1"/>
</dbReference>
<protein>
    <recommendedName>
        <fullName evidence="3">DUF2237 family protein</fullName>
    </recommendedName>
</protein>
<keyword evidence="2" id="KW-1185">Reference proteome</keyword>
<sequence length="120" mass="13408">MPTNVLGTELQCCCMKPRTGYYRDGYCRTGVEDSGLHTVCALMTDEFLSFARTRGNDLVTPMPDWGFPGLRAGDKWCLCVLRWKEALDAGCAPPVFLEATQMSALEFVTLEDLREHALPK</sequence>
<dbReference type="AlphaFoldDB" id="A0A366HQ93"/>
<evidence type="ECO:0000313" key="1">
    <source>
        <dbReference type="EMBL" id="RBP45822.1"/>
    </source>
</evidence>
<dbReference type="Gene3D" id="3.30.56.110">
    <property type="entry name" value="Protein of unknown function DUF2237"/>
    <property type="match status" value="1"/>
</dbReference>
<dbReference type="PANTHER" id="PTHR37466:SF1">
    <property type="entry name" value="SLR1628 PROTEIN"/>
    <property type="match status" value="1"/>
</dbReference>
<proteinExistence type="predicted"/>
<gene>
    <name evidence="1" type="ORF">DES53_102204</name>
</gene>
<dbReference type="PANTHER" id="PTHR37466">
    <property type="entry name" value="SLR1628 PROTEIN"/>
    <property type="match status" value="1"/>
</dbReference>
<accession>A0A366HQ93</accession>
<name>A0A366HQ93_9BACT</name>